<dbReference type="AlphaFoldDB" id="A0A392PEU9"/>
<organism evidence="1 2">
    <name type="scientific">Trifolium medium</name>
    <dbReference type="NCBI Taxonomy" id="97028"/>
    <lineage>
        <taxon>Eukaryota</taxon>
        <taxon>Viridiplantae</taxon>
        <taxon>Streptophyta</taxon>
        <taxon>Embryophyta</taxon>
        <taxon>Tracheophyta</taxon>
        <taxon>Spermatophyta</taxon>
        <taxon>Magnoliopsida</taxon>
        <taxon>eudicotyledons</taxon>
        <taxon>Gunneridae</taxon>
        <taxon>Pentapetalae</taxon>
        <taxon>rosids</taxon>
        <taxon>fabids</taxon>
        <taxon>Fabales</taxon>
        <taxon>Fabaceae</taxon>
        <taxon>Papilionoideae</taxon>
        <taxon>50 kb inversion clade</taxon>
        <taxon>NPAAA clade</taxon>
        <taxon>Hologalegina</taxon>
        <taxon>IRL clade</taxon>
        <taxon>Trifolieae</taxon>
        <taxon>Trifolium</taxon>
    </lineage>
</organism>
<reference evidence="1 2" key="1">
    <citation type="journal article" date="2018" name="Front. Plant Sci.">
        <title>Red Clover (Trifolium pratense) and Zigzag Clover (T. medium) - A Picture of Genomic Similarities and Differences.</title>
        <authorList>
            <person name="Dluhosova J."/>
            <person name="Istvanek J."/>
            <person name="Nedelnik J."/>
            <person name="Repkova J."/>
        </authorList>
    </citation>
    <scope>NUCLEOTIDE SEQUENCE [LARGE SCALE GENOMIC DNA]</scope>
    <source>
        <strain evidence="2">cv. 10/8</strain>
        <tissue evidence="1">Leaf</tissue>
    </source>
</reference>
<keyword evidence="2" id="KW-1185">Reference proteome</keyword>
<dbReference type="EMBL" id="LXQA010074678">
    <property type="protein sequence ID" value="MCI10000.1"/>
    <property type="molecule type" value="Genomic_DNA"/>
</dbReference>
<name>A0A392PEU9_9FABA</name>
<protein>
    <submittedName>
        <fullName evidence="1">Uncharacterized protein</fullName>
    </submittedName>
</protein>
<sequence>MPLELLDGVDLLEEDMWGWRPESGGFFTVKSEYSLLAGRVVNDVRLASMEEKVFHNLWRSLTPSK</sequence>
<comment type="caution">
    <text evidence="1">The sequence shown here is derived from an EMBL/GenBank/DDBJ whole genome shotgun (WGS) entry which is preliminary data.</text>
</comment>
<evidence type="ECO:0000313" key="1">
    <source>
        <dbReference type="EMBL" id="MCI10000.1"/>
    </source>
</evidence>
<proteinExistence type="predicted"/>
<accession>A0A392PEU9</accession>
<dbReference type="Proteomes" id="UP000265520">
    <property type="component" value="Unassembled WGS sequence"/>
</dbReference>
<feature type="non-terminal residue" evidence="1">
    <location>
        <position position="65"/>
    </location>
</feature>
<evidence type="ECO:0000313" key="2">
    <source>
        <dbReference type="Proteomes" id="UP000265520"/>
    </source>
</evidence>